<dbReference type="Gramene" id="Kaladp0011s0755.1.v1.1">
    <property type="protein sequence ID" value="Kaladp0011s0755.1.v1.1"/>
    <property type="gene ID" value="Kaladp0011s0755.v1.1"/>
</dbReference>
<evidence type="ECO:0000256" key="2">
    <source>
        <dbReference type="ARBA" id="ARBA00006622"/>
    </source>
</evidence>
<accession>A0A7N0SWX7</accession>
<dbReference type="AlphaFoldDB" id="A0A7N0SWX7"/>
<dbReference type="Gene3D" id="2.60.120.10">
    <property type="entry name" value="Jelly Rolls"/>
    <property type="match status" value="1"/>
</dbReference>
<dbReference type="Pfam" id="PF07847">
    <property type="entry name" value="PCO_ADO"/>
    <property type="match status" value="1"/>
</dbReference>
<dbReference type="GO" id="GO:0017172">
    <property type="term" value="F:cysteine dioxygenase activity"/>
    <property type="evidence" value="ECO:0007669"/>
    <property type="project" value="UniProtKB-EC"/>
</dbReference>
<keyword evidence="5" id="KW-0560">Oxidoreductase</keyword>
<dbReference type="SUPFAM" id="SSF51182">
    <property type="entry name" value="RmlC-like cupins"/>
    <property type="match status" value="1"/>
</dbReference>
<evidence type="ECO:0000256" key="5">
    <source>
        <dbReference type="ARBA" id="ARBA00023002"/>
    </source>
</evidence>
<name>A0A7N0SWX7_KALFE</name>
<dbReference type="OMA" id="PENSKMD"/>
<evidence type="ECO:0000256" key="3">
    <source>
        <dbReference type="ARBA" id="ARBA00013133"/>
    </source>
</evidence>
<sequence length="279" mass="31604">MTSVETELVEQRGRDTTMGQISRAIRKRKRCTRRIKRLPPPPPASSDLLQRLYDSCRFVFKGAGVVPPPCDVEKLCRILDGMRPEDVGLSKDLQFFKPSCAIKTHPRVTKTTIYECKNFSLCIFFMPANAVIPLHNHPEMTVFSKLLLGTMHIKSFDWVDQNGSVGSDPSSRRRLAKLEADELYTAPCDTSVLYPTTGGNMHQFTAVTPCAVLDVIGPPYSTDEGRDCTFYREFPCESPQNDMEKEGVAYAWLEEIDDPEESEMNEVEYMGPQITEFRC</sequence>
<dbReference type="InterPro" id="IPR014710">
    <property type="entry name" value="RmlC-like_jellyroll"/>
</dbReference>
<evidence type="ECO:0000256" key="6">
    <source>
        <dbReference type="ARBA" id="ARBA00023004"/>
    </source>
</evidence>
<dbReference type="PANTHER" id="PTHR22966">
    <property type="entry name" value="2-AMINOETHANETHIOL DIOXYGENASE"/>
    <property type="match status" value="1"/>
</dbReference>
<evidence type="ECO:0000313" key="9">
    <source>
        <dbReference type="Proteomes" id="UP000594263"/>
    </source>
</evidence>
<proteinExistence type="inferred from homology"/>
<reference evidence="8" key="1">
    <citation type="submission" date="2021-01" db="UniProtKB">
        <authorList>
            <consortium name="EnsemblPlants"/>
        </authorList>
    </citation>
    <scope>IDENTIFICATION</scope>
</reference>
<dbReference type="GO" id="GO:0046872">
    <property type="term" value="F:metal ion binding"/>
    <property type="evidence" value="ECO:0007669"/>
    <property type="project" value="UniProtKB-KW"/>
</dbReference>
<evidence type="ECO:0000256" key="7">
    <source>
        <dbReference type="ARBA" id="ARBA00024284"/>
    </source>
</evidence>
<evidence type="ECO:0000313" key="8">
    <source>
        <dbReference type="EnsemblPlants" id="Kaladp0011s0755.1.v1.1"/>
    </source>
</evidence>
<keyword evidence="9" id="KW-1185">Reference proteome</keyword>
<evidence type="ECO:0000256" key="4">
    <source>
        <dbReference type="ARBA" id="ARBA00022723"/>
    </source>
</evidence>
<dbReference type="GO" id="GO:0070483">
    <property type="term" value="P:detection of hypoxia"/>
    <property type="evidence" value="ECO:0007669"/>
    <property type="project" value="UniProtKB-ARBA"/>
</dbReference>
<keyword evidence="4" id="KW-0479">Metal-binding</keyword>
<dbReference type="InterPro" id="IPR011051">
    <property type="entry name" value="RmlC_Cupin_sf"/>
</dbReference>
<dbReference type="PANTHER" id="PTHR22966:SF63">
    <property type="entry name" value="CYSTEINE DIOXYGENASE"/>
    <property type="match status" value="1"/>
</dbReference>
<dbReference type="EC" id="1.13.11.20" evidence="3"/>
<keyword evidence="6" id="KW-0408">Iron</keyword>
<comment type="catalytic activity">
    <reaction evidence="7">
        <text>L-cysteine + O2 = 3-sulfino-L-alanine + H(+)</text>
        <dbReference type="Rhea" id="RHEA:20441"/>
        <dbReference type="ChEBI" id="CHEBI:15378"/>
        <dbReference type="ChEBI" id="CHEBI:15379"/>
        <dbReference type="ChEBI" id="CHEBI:35235"/>
        <dbReference type="ChEBI" id="CHEBI:61085"/>
        <dbReference type="EC" id="1.13.11.20"/>
    </reaction>
    <physiologicalReaction direction="left-to-right" evidence="7">
        <dbReference type="Rhea" id="RHEA:20442"/>
    </physiologicalReaction>
</comment>
<comment type="cofactor">
    <cofactor evidence="1">
        <name>Fe(2+)</name>
        <dbReference type="ChEBI" id="CHEBI:29033"/>
    </cofactor>
</comment>
<dbReference type="CDD" id="cd20289">
    <property type="entry name" value="cupin_ADO"/>
    <property type="match status" value="1"/>
</dbReference>
<protein>
    <recommendedName>
        <fullName evidence="3">cysteine dioxygenase</fullName>
        <ecNumber evidence="3">1.13.11.20</ecNumber>
    </recommendedName>
</protein>
<evidence type="ECO:0000256" key="1">
    <source>
        <dbReference type="ARBA" id="ARBA00001954"/>
    </source>
</evidence>
<dbReference type="InterPro" id="IPR012864">
    <property type="entry name" value="PCO/ADO"/>
</dbReference>
<dbReference type="EnsemblPlants" id="Kaladp0011s0755.1.v1.1">
    <property type="protein sequence ID" value="Kaladp0011s0755.1.v1.1"/>
    <property type="gene ID" value="Kaladp0011s0755.v1.1"/>
</dbReference>
<comment type="similarity">
    <text evidence="2">Belongs to the cysteine dioxygenase family.</text>
</comment>
<dbReference type="Proteomes" id="UP000594263">
    <property type="component" value="Unplaced"/>
</dbReference>
<organism evidence="8 9">
    <name type="scientific">Kalanchoe fedtschenkoi</name>
    <name type="common">Lavender scallops</name>
    <name type="synonym">South American air plant</name>
    <dbReference type="NCBI Taxonomy" id="63787"/>
    <lineage>
        <taxon>Eukaryota</taxon>
        <taxon>Viridiplantae</taxon>
        <taxon>Streptophyta</taxon>
        <taxon>Embryophyta</taxon>
        <taxon>Tracheophyta</taxon>
        <taxon>Spermatophyta</taxon>
        <taxon>Magnoliopsida</taxon>
        <taxon>eudicotyledons</taxon>
        <taxon>Gunneridae</taxon>
        <taxon>Pentapetalae</taxon>
        <taxon>Saxifragales</taxon>
        <taxon>Crassulaceae</taxon>
        <taxon>Kalanchoe</taxon>
    </lineage>
</organism>